<dbReference type="PANTHER" id="PTHR47076">
    <property type="entry name" value="NHL DOMAIN PROTEIN"/>
    <property type="match status" value="1"/>
</dbReference>
<proteinExistence type="predicted"/>
<organism evidence="1 2">
    <name type="scientific">Camellia sinensis var. sinensis</name>
    <name type="common">China tea</name>
    <dbReference type="NCBI Taxonomy" id="542762"/>
    <lineage>
        <taxon>Eukaryota</taxon>
        <taxon>Viridiplantae</taxon>
        <taxon>Streptophyta</taxon>
        <taxon>Embryophyta</taxon>
        <taxon>Tracheophyta</taxon>
        <taxon>Spermatophyta</taxon>
        <taxon>Magnoliopsida</taxon>
        <taxon>eudicotyledons</taxon>
        <taxon>Gunneridae</taxon>
        <taxon>Pentapetalae</taxon>
        <taxon>asterids</taxon>
        <taxon>Ericales</taxon>
        <taxon>Theaceae</taxon>
        <taxon>Camellia</taxon>
    </lineage>
</organism>
<comment type="caution">
    <text evidence="1">The sequence shown here is derived from an EMBL/GenBank/DDBJ whole genome shotgun (WGS) entry which is preliminary data.</text>
</comment>
<dbReference type="AlphaFoldDB" id="A0A4S4ER31"/>
<dbReference type="EMBL" id="SDRB02002536">
    <property type="protein sequence ID" value="THG19229.1"/>
    <property type="molecule type" value="Genomic_DNA"/>
</dbReference>
<sequence>MANEGLEFSHNDVELNEEMAEMLFPRRRFCFCIPCFGGSNRSAAVGVHWWRRMKTEEKEEERWWDRGINALKKLREWSEIAAGPRWKTFIRRFNRSKSGGGGARQGKFQYDPLSYALNFDDGQVQNGDSDETFRSFSSRYASIPISVKSSMDRDASSFA</sequence>
<evidence type="ECO:0000313" key="2">
    <source>
        <dbReference type="Proteomes" id="UP000306102"/>
    </source>
</evidence>
<gene>
    <name evidence="1" type="ORF">TEA_019324</name>
</gene>
<protein>
    <submittedName>
        <fullName evidence="1">Uncharacterized protein</fullName>
    </submittedName>
</protein>
<dbReference type="Proteomes" id="UP000306102">
    <property type="component" value="Unassembled WGS sequence"/>
</dbReference>
<accession>A0A4S4ER31</accession>
<dbReference type="PANTHER" id="PTHR47076:SF1">
    <property type="entry name" value="NHL DOMAIN PROTEIN"/>
    <property type="match status" value="1"/>
</dbReference>
<keyword evidence="2" id="KW-1185">Reference proteome</keyword>
<reference evidence="1 2" key="1">
    <citation type="journal article" date="2018" name="Proc. Natl. Acad. Sci. U.S.A.">
        <title>Draft genome sequence of Camellia sinensis var. sinensis provides insights into the evolution of the tea genome and tea quality.</title>
        <authorList>
            <person name="Wei C."/>
            <person name="Yang H."/>
            <person name="Wang S."/>
            <person name="Zhao J."/>
            <person name="Liu C."/>
            <person name="Gao L."/>
            <person name="Xia E."/>
            <person name="Lu Y."/>
            <person name="Tai Y."/>
            <person name="She G."/>
            <person name="Sun J."/>
            <person name="Cao H."/>
            <person name="Tong W."/>
            <person name="Gao Q."/>
            <person name="Li Y."/>
            <person name="Deng W."/>
            <person name="Jiang X."/>
            <person name="Wang W."/>
            <person name="Chen Q."/>
            <person name="Zhang S."/>
            <person name="Li H."/>
            <person name="Wu J."/>
            <person name="Wang P."/>
            <person name="Li P."/>
            <person name="Shi C."/>
            <person name="Zheng F."/>
            <person name="Jian J."/>
            <person name="Huang B."/>
            <person name="Shan D."/>
            <person name="Shi M."/>
            <person name="Fang C."/>
            <person name="Yue Y."/>
            <person name="Li F."/>
            <person name="Li D."/>
            <person name="Wei S."/>
            <person name="Han B."/>
            <person name="Jiang C."/>
            <person name="Yin Y."/>
            <person name="Xia T."/>
            <person name="Zhang Z."/>
            <person name="Bennetzen J.L."/>
            <person name="Zhao S."/>
            <person name="Wan X."/>
        </authorList>
    </citation>
    <scope>NUCLEOTIDE SEQUENCE [LARGE SCALE GENOMIC DNA]</scope>
    <source>
        <strain evidence="2">cv. Shuchazao</strain>
        <tissue evidence="1">Leaf</tissue>
    </source>
</reference>
<name>A0A4S4ER31_CAMSN</name>
<evidence type="ECO:0000313" key="1">
    <source>
        <dbReference type="EMBL" id="THG19229.1"/>
    </source>
</evidence>